<organism evidence="2">
    <name type="scientific">viral metagenome</name>
    <dbReference type="NCBI Taxonomy" id="1070528"/>
    <lineage>
        <taxon>unclassified sequences</taxon>
        <taxon>metagenomes</taxon>
        <taxon>organismal metagenomes</taxon>
    </lineage>
</organism>
<dbReference type="Pfam" id="PF00096">
    <property type="entry name" value="zf-C2H2"/>
    <property type="match status" value="1"/>
</dbReference>
<evidence type="ECO:0000259" key="1">
    <source>
        <dbReference type="PROSITE" id="PS50157"/>
    </source>
</evidence>
<protein>
    <recommendedName>
        <fullName evidence="1">C2H2-type domain-containing protein</fullName>
    </recommendedName>
</protein>
<dbReference type="EMBL" id="MN740404">
    <property type="protein sequence ID" value="QHU04843.1"/>
    <property type="molecule type" value="Genomic_DNA"/>
</dbReference>
<dbReference type="SMART" id="SM00355">
    <property type="entry name" value="ZnF_C2H2"/>
    <property type="match status" value="2"/>
</dbReference>
<dbReference type="InterPro" id="IPR013087">
    <property type="entry name" value="Znf_C2H2_type"/>
</dbReference>
<reference evidence="2" key="1">
    <citation type="journal article" date="2020" name="Nature">
        <title>Giant virus diversity and host interactions through global metagenomics.</title>
        <authorList>
            <person name="Schulz F."/>
            <person name="Roux S."/>
            <person name="Paez-Espino D."/>
            <person name="Jungbluth S."/>
            <person name="Walsh D.A."/>
            <person name="Denef V.J."/>
            <person name="McMahon K.D."/>
            <person name="Konstantinidis K.T."/>
            <person name="Eloe-Fadrosh E.A."/>
            <person name="Kyrpides N.C."/>
            <person name="Woyke T."/>
        </authorList>
    </citation>
    <scope>NUCLEOTIDE SEQUENCE</scope>
    <source>
        <strain evidence="2">GVMAG-M-3300027708-5</strain>
    </source>
</reference>
<accession>A0A6C0JHI8</accession>
<dbReference type="Gene3D" id="3.30.160.60">
    <property type="entry name" value="Classic Zinc Finger"/>
    <property type="match status" value="1"/>
</dbReference>
<sequence length="330" mass="38082">MEKCQKMPKFQCTICNFISSKKSNYNTHISTRKHIDAVEVETSGNILETEETAKNAAAGSQLFTNTTCSLCSKKYKTRSGLWKHTQICSPGIKPIIHVVEPVVVEEVVIEKKETPNNIETILSLFKENEEIRNMMIEQNAKIIELMNAKPLTAITNITNNNNNNTINNQFNLNLFLNETCRDAMNITEFIENIDIQMRELENVANNGYVAGITDIILTRLKQLDVSKRPLHCTDLKRETLYIKDKNEWNRDTEENSKIKNMITKVAHKNYRKIPKWREQNPECQEPENEKYSFCINMMRNSLGDLGDEQVRLDEKIIKNIAKLVVVDKNV</sequence>
<dbReference type="AlphaFoldDB" id="A0A6C0JHI8"/>
<feature type="domain" description="C2H2-type" evidence="1">
    <location>
        <begin position="66"/>
        <end position="94"/>
    </location>
</feature>
<name>A0A6C0JHI8_9ZZZZ</name>
<dbReference type="PROSITE" id="PS50157">
    <property type="entry name" value="ZINC_FINGER_C2H2_2"/>
    <property type="match status" value="1"/>
</dbReference>
<proteinExistence type="predicted"/>
<evidence type="ECO:0000313" key="2">
    <source>
        <dbReference type="EMBL" id="QHU04843.1"/>
    </source>
</evidence>